<reference evidence="1 2" key="1">
    <citation type="submission" date="2023-05" db="EMBL/GenBank/DDBJ databases">
        <title>Sedimentitalea sp. nov. JM2-8.</title>
        <authorList>
            <person name="Huang J."/>
        </authorList>
    </citation>
    <scope>NUCLEOTIDE SEQUENCE [LARGE SCALE GENOMIC DNA]</scope>
    <source>
        <strain evidence="1 2">JM2-8</strain>
    </source>
</reference>
<dbReference type="Proteomes" id="UP001227126">
    <property type="component" value="Unassembled WGS sequence"/>
</dbReference>
<protein>
    <submittedName>
        <fullName evidence="1">Uncharacterized protein</fullName>
    </submittedName>
</protein>
<proteinExistence type="predicted"/>
<organism evidence="1 2">
    <name type="scientific">Sedimentitalea xiamensis</name>
    <dbReference type="NCBI Taxonomy" id="3050037"/>
    <lineage>
        <taxon>Bacteria</taxon>
        <taxon>Pseudomonadati</taxon>
        <taxon>Pseudomonadota</taxon>
        <taxon>Alphaproteobacteria</taxon>
        <taxon>Rhodobacterales</taxon>
        <taxon>Paracoccaceae</taxon>
        <taxon>Sedimentitalea</taxon>
    </lineage>
</organism>
<gene>
    <name evidence="1" type="ORF">QO034_16835</name>
</gene>
<name>A0ABT7FI40_9RHOB</name>
<accession>A0ABT7FI40</accession>
<sequence length="217" mass="24303">MKRCTGETKIESFKKISDRLDKAADEIDRDADKLDRAIKSVPPQTDKLQKDFTRFFDQMARASNYGSNTADAMKGAASELRNLTKTYTSELRDATETASALQDMYSTLAKAIDKANKSNSSGDKMKAEIAGKAYEKASKAAEKKLLYLGLTTRKAQKGHEQAAQYVKQSYLNSAEAMDRILNRIKNYLGKDAKEVDTVKAEFEKAKQQMSWVKDLSK</sequence>
<keyword evidence="2" id="KW-1185">Reference proteome</keyword>
<evidence type="ECO:0000313" key="2">
    <source>
        <dbReference type="Proteomes" id="UP001227126"/>
    </source>
</evidence>
<dbReference type="EMBL" id="JASNJE010000024">
    <property type="protein sequence ID" value="MDK3074757.1"/>
    <property type="molecule type" value="Genomic_DNA"/>
</dbReference>
<evidence type="ECO:0000313" key="1">
    <source>
        <dbReference type="EMBL" id="MDK3074757.1"/>
    </source>
</evidence>
<comment type="caution">
    <text evidence="1">The sequence shown here is derived from an EMBL/GenBank/DDBJ whole genome shotgun (WGS) entry which is preliminary data.</text>
</comment>